<comment type="caution">
    <text evidence="15">The sequence shown here is derived from an EMBL/GenBank/DDBJ whole genome shotgun (WGS) entry which is preliminary data.</text>
</comment>
<evidence type="ECO:0000256" key="1">
    <source>
        <dbReference type="ARBA" id="ARBA00004323"/>
    </source>
</evidence>
<evidence type="ECO:0000256" key="2">
    <source>
        <dbReference type="ARBA" id="ARBA00004922"/>
    </source>
</evidence>
<dbReference type="InterPro" id="IPR026116">
    <property type="entry name" value="GT18_cat"/>
</dbReference>
<evidence type="ECO:0000256" key="8">
    <source>
        <dbReference type="ARBA" id="ARBA00022968"/>
    </source>
</evidence>
<feature type="domain" description="Glycosyltransferase family 18 catalytic" evidence="14">
    <location>
        <begin position="189"/>
        <end position="345"/>
    </location>
</feature>
<evidence type="ECO:0000313" key="15">
    <source>
        <dbReference type="EMBL" id="MBZ3874804.1"/>
    </source>
</evidence>
<organism evidence="15 16">
    <name type="scientific">Sciurus carolinensis</name>
    <name type="common">Eastern gray squirrel</name>
    <dbReference type="NCBI Taxonomy" id="30640"/>
    <lineage>
        <taxon>Eukaryota</taxon>
        <taxon>Metazoa</taxon>
        <taxon>Chordata</taxon>
        <taxon>Craniata</taxon>
        <taxon>Vertebrata</taxon>
        <taxon>Euteleostomi</taxon>
        <taxon>Mammalia</taxon>
        <taxon>Eutheria</taxon>
        <taxon>Euarchontoglires</taxon>
        <taxon>Glires</taxon>
        <taxon>Rodentia</taxon>
        <taxon>Sciuromorpha</taxon>
        <taxon>Sciuridae</taxon>
        <taxon>Sciurinae</taxon>
        <taxon>Sciurini</taxon>
        <taxon>Sciurus</taxon>
    </lineage>
</organism>
<dbReference type="PANTHER" id="PTHR15075:SF6">
    <property type="entry name" value="ALPHA-1,6-MANNOSYLGLYCOPROTEIN 6-BETA-N-ACETYLGLUCOSAMINYLTRANSFERASE B"/>
    <property type="match status" value="1"/>
</dbReference>
<comment type="subcellular location">
    <subcellularLocation>
        <location evidence="1">Golgi apparatus membrane</location>
        <topology evidence="1">Single-pass type II membrane protein</topology>
    </subcellularLocation>
</comment>
<keyword evidence="7" id="KW-0812">Transmembrane</keyword>
<proteinExistence type="inferred from homology"/>
<evidence type="ECO:0000256" key="7">
    <source>
        <dbReference type="ARBA" id="ARBA00022692"/>
    </source>
</evidence>
<evidence type="ECO:0000256" key="11">
    <source>
        <dbReference type="ARBA" id="ARBA00023136"/>
    </source>
</evidence>
<dbReference type="GO" id="GO:0030144">
    <property type="term" value="F:alpha-1,6-mannosylglycoprotein 6-beta-N-acetylglucosaminyltransferase activity"/>
    <property type="evidence" value="ECO:0007669"/>
    <property type="project" value="UniProtKB-EC"/>
</dbReference>
<evidence type="ECO:0000256" key="10">
    <source>
        <dbReference type="ARBA" id="ARBA00023034"/>
    </source>
</evidence>
<dbReference type="InterPro" id="IPR052105">
    <property type="entry name" value="MGAT5_Glycosyltransferase"/>
</dbReference>
<dbReference type="AlphaFoldDB" id="A0AA41MMP5"/>
<keyword evidence="6" id="KW-0808">Transferase</keyword>
<dbReference type="Proteomes" id="UP001166674">
    <property type="component" value="Unassembled WGS sequence"/>
</dbReference>
<dbReference type="GO" id="GO:0006487">
    <property type="term" value="P:protein N-linked glycosylation"/>
    <property type="evidence" value="ECO:0007669"/>
    <property type="project" value="TreeGrafter"/>
</dbReference>
<evidence type="ECO:0000256" key="12">
    <source>
        <dbReference type="ARBA" id="ARBA00023180"/>
    </source>
</evidence>
<keyword evidence="10" id="KW-0333">Golgi apparatus</keyword>
<keyword evidence="16" id="KW-1185">Reference proteome</keyword>
<keyword evidence="11" id="KW-0472">Membrane</keyword>
<dbReference type="EMBL" id="JAATJV010234832">
    <property type="protein sequence ID" value="MBZ3874804.1"/>
    <property type="molecule type" value="Genomic_DNA"/>
</dbReference>
<dbReference type="GO" id="GO:0000139">
    <property type="term" value="C:Golgi membrane"/>
    <property type="evidence" value="ECO:0007669"/>
    <property type="project" value="UniProtKB-SubCell"/>
</dbReference>
<dbReference type="PANTHER" id="PTHR15075">
    <property type="entry name" value="ALPHA-MANNOSIDE BETA-1,6-N-ACETYLGLUCOSAMINYLTRANSFERASE"/>
    <property type="match status" value="1"/>
</dbReference>
<dbReference type="EC" id="2.4.1.155" evidence="4"/>
<sequence>MSSFQKDHLSVLKQVKKLEQALEDLLPRSPLNHKFFPGKPTSREEESEAAIKAIMETQDFCAAPSPAPSRDRGLTEPLRPVTNATPLEWAQNASMVPGVWPPPYSLRSWLATAGRTCMDACLDPRLVCEPSFFPFLKSQETFLQLQVPCDSTEWEMHHLHPALTQPGQECYLQKEPLLCSCTGSNTEYMEPFLPYEYTCGGSWSGPTPTFSTRTSVQLTAQPPPGTRASQSPFILAPNATRLERAQNASTVPGAWPPPYSLRSWLATAGRACMDACLDPRLLCERSFFPFLKSQEAFLQLQVPCDSTEWEMHHLYPALAQPGQDCYLQKEPLLCSCTGSNTKYQALPLS</sequence>
<name>A0AA41MMP5_SCICA</name>
<evidence type="ECO:0000256" key="3">
    <source>
        <dbReference type="ARBA" id="ARBA00007477"/>
    </source>
</evidence>
<keyword evidence="8" id="KW-0735">Signal-anchor</keyword>
<dbReference type="Pfam" id="PF15024">
    <property type="entry name" value="Glyco_transf_18"/>
    <property type="match status" value="2"/>
</dbReference>
<evidence type="ECO:0000256" key="9">
    <source>
        <dbReference type="ARBA" id="ARBA00022989"/>
    </source>
</evidence>
<feature type="domain" description="Glycosyltransferase family 18 catalytic" evidence="14">
    <location>
        <begin position="51"/>
        <end position="188"/>
    </location>
</feature>
<reference evidence="15" key="1">
    <citation type="submission" date="2020-03" db="EMBL/GenBank/DDBJ databases">
        <title>Studies in the Genomics of Life Span.</title>
        <authorList>
            <person name="Glass D."/>
        </authorList>
    </citation>
    <scope>NUCLEOTIDE SEQUENCE</scope>
    <source>
        <strain evidence="15">SUZIE</strain>
        <tissue evidence="15">Muscle</tissue>
    </source>
</reference>
<evidence type="ECO:0000256" key="5">
    <source>
        <dbReference type="ARBA" id="ARBA00022676"/>
    </source>
</evidence>
<comment type="catalytic activity">
    <reaction evidence="13">
        <text>N(4)-{beta-D-GlcNAc-(1-&gt;2)-[beta-D-GlcNAc-(1-&gt;4)]-alpha-D-Man-(1-&gt;3)-[beta-D-GlcNAc-(1-&gt;2)-alpha-D-Man-(1-&gt;6)]-beta-D-Man-(1-&gt;4)-beta-D-GlcNAc-(1-&gt;4)-beta-D-GlcNAc}-L-asparaginyl-[protein] + UDP-N-acetyl-alpha-D-glucosamine = N(4)-{beta-D-GlcNAc-(1-&gt;2)-[beta-D-GlcNAc-(1-&gt;4)]-alpha-D-Man-(1-&gt;3)-[beta-D-GlcNAc-(1-&gt;2)-[beta-D-GlcNAc-(1-&gt;6)]-alpha-D-Man-(1-&gt;6)]-beta-D-Man-(1-&gt;4)-beta-D-GlcNAc-(1-&gt;4)-beta-D-GlcNAc}-L-asparaginyl-[protein] + UDP + H(+)</text>
        <dbReference type="Rhea" id="RHEA:16921"/>
        <dbReference type="Rhea" id="RHEA-COMP:14374"/>
        <dbReference type="Rhea" id="RHEA-COMP:14377"/>
        <dbReference type="ChEBI" id="CHEBI:15378"/>
        <dbReference type="ChEBI" id="CHEBI:57705"/>
        <dbReference type="ChEBI" id="CHEBI:58223"/>
        <dbReference type="ChEBI" id="CHEBI:139507"/>
        <dbReference type="ChEBI" id="CHEBI:139510"/>
        <dbReference type="EC" id="2.4.1.155"/>
    </reaction>
</comment>
<keyword evidence="12" id="KW-0325">Glycoprotein</keyword>
<accession>A0AA41MMP5</accession>
<evidence type="ECO:0000313" key="16">
    <source>
        <dbReference type="Proteomes" id="UP001166674"/>
    </source>
</evidence>
<evidence type="ECO:0000256" key="13">
    <source>
        <dbReference type="ARBA" id="ARBA00048243"/>
    </source>
</evidence>
<keyword evidence="9" id="KW-1133">Transmembrane helix</keyword>
<comment type="similarity">
    <text evidence="3">Belongs to the glycosyltransferase 18 family.</text>
</comment>
<comment type="pathway">
    <text evidence="2">Protein modification; protein glycosylation.</text>
</comment>
<evidence type="ECO:0000259" key="14">
    <source>
        <dbReference type="Pfam" id="PF15024"/>
    </source>
</evidence>
<protein>
    <recommendedName>
        <fullName evidence="4">alpha-1,6-mannosyl-glycoprotein 6-beta-N-acetylglucosaminyltransferase</fullName>
        <ecNumber evidence="4">2.4.1.155</ecNumber>
    </recommendedName>
</protein>
<keyword evidence="5" id="KW-0328">Glycosyltransferase</keyword>
<gene>
    <name evidence="15" type="ORF">SUZIE_129770</name>
</gene>
<evidence type="ECO:0000256" key="6">
    <source>
        <dbReference type="ARBA" id="ARBA00022679"/>
    </source>
</evidence>
<evidence type="ECO:0000256" key="4">
    <source>
        <dbReference type="ARBA" id="ARBA00012671"/>
    </source>
</evidence>